<organism evidence="1 2">
    <name type="scientific">Puccinia striiformis</name>
    <dbReference type="NCBI Taxonomy" id="27350"/>
    <lineage>
        <taxon>Eukaryota</taxon>
        <taxon>Fungi</taxon>
        <taxon>Dikarya</taxon>
        <taxon>Basidiomycota</taxon>
        <taxon>Pucciniomycotina</taxon>
        <taxon>Pucciniomycetes</taxon>
        <taxon>Pucciniales</taxon>
        <taxon>Pucciniaceae</taxon>
        <taxon>Puccinia</taxon>
    </lineage>
</organism>
<dbReference type="EMBL" id="PKSM01000271">
    <property type="protein sequence ID" value="POV99517.1"/>
    <property type="molecule type" value="Genomic_DNA"/>
</dbReference>
<proteinExistence type="predicted"/>
<dbReference type="VEuPathDB" id="FungiDB:PSHT_13481"/>
<reference evidence="1 2" key="1">
    <citation type="submission" date="2017-12" db="EMBL/GenBank/DDBJ databases">
        <title>Gene loss provides genomic basis for host adaptation in cereal stripe rust fungi.</title>
        <authorList>
            <person name="Xia C."/>
        </authorList>
    </citation>
    <scope>NUCLEOTIDE SEQUENCE [LARGE SCALE GENOMIC DNA]</scope>
    <source>
        <strain evidence="1 2">93TX-2</strain>
    </source>
</reference>
<accession>A0A2S4UQP2</accession>
<reference evidence="2" key="2">
    <citation type="journal article" date="2018" name="BMC Genomics">
        <title>Genomic insights into host adaptation between the wheat stripe rust pathogen (Puccinia striiformis f. sp. tritici) and the barley stripe rust pathogen (Puccinia striiformis f. sp. hordei).</title>
        <authorList>
            <person name="Xia C."/>
            <person name="Wang M."/>
            <person name="Yin C."/>
            <person name="Cornejo O.E."/>
            <person name="Hulbert S.H."/>
            <person name="Chen X."/>
        </authorList>
    </citation>
    <scope>NUCLEOTIDE SEQUENCE [LARGE SCALE GENOMIC DNA]</scope>
    <source>
        <strain evidence="2">93TX-2</strain>
    </source>
</reference>
<dbReference type="AlphaFoldDB" id="A0A2S4UQP2"/>
<gene>
    <name evidence="1" type="ORF">PSHT_13481</name>
</gene>
<reference evidence="2" key="3">
    <citation type="journal article" date="2018" name="Mol. Plant Microbe Interact.">
        <title>Genome sequence resources for the wheat stripe rust pathogen (Puccinia striiformis f. sp. tritici) and the barley stripe rust pathogen (Puccinia striiformis f. sp. hordei).</title>
        <authorList>
            <person name="Xia C."/>
            <person name="Wang M."/>
            <person name="Yin C."/>
            <person name="Cornejo O.E."/>
            <person name="Hulbert S.H."/>
            <person name="Chen X."/>
        </authorList>
    </citation>
    <scope>NUCLEOTIDE SEQUENCE [LARGE SCALE GENOMIC DNA]</scope>
    <source>
        <strain evidence="2">93TX-2</strain>
    </source>
</reference>
<dbReference type="Proteomes" id="UP000238274">
    <property type="component" value="Unassembled WGS sequence"/>
</dbReference>
<sequence length="136" mass="16662">MLQSSKFLKDICKYRIDLQSLFHSRNNSPLEIYERKLIPNEQKKLEILRKLLHGACMNVMAEYFRDVFDDQHYRLDQLTMHKLEYIRKTHDYHPHGSCWLEELKLILGDQEFKNKLDNFDKYKNSEDAWFLKEIFF</sequence>
<evidence type="ECO:0000313" key="1">
    <source>
        <dbReference type="EMBL" id="POV99517.1"/>
    </source>
</evidence>
<dbReference type="VEuPathDB" id="FungiDB:PSTT_11676"/>
<evidence type="ECO:0000313" key="2">
    <source>
        <dbReference type="Proteomes" id="UP000238274"/>
    </source>
</evidence>
<protein>
    <submittedName>
        <fullName evidence="1">Uncharacterized protein</fullName>
    </submittedName>
</protein>
<keyword evidence="2" id="KW-1185">Reference proteome</keyword>
<comment type="caution">
    <text evidence="1">The sequence shown here is derived from an EMBL/GenBank/DDBJ whole genome shotgun (WGS) entry which is preliminary data.</text>
</comment>
<name>A0A2S4UQP2_9BASI</name>